<comment type="caution">
    <text evidence="2">The sequence shown here is derived from an EMBL/GenBank/DDBJ whole genome shotgun (WGS) entry which is preliminary data.</text>
</comment>
<dbReference type="OrthoDB" id="5319191at2759"/>
<evidence type="ECO:0008006" key="4">
    <source>
        <dbReference type="Google" id="ProtNLM"/>
    </source>
</evidence>
<name>A0A9P4MXJ7_9PLEO</name>
<feature type="chain" id="PRO_5040293903" description="Dockerin type 1" evidence="1">
    <location>
        <begin position="22"/>
        <end position="428"/>
    </location>
</feature>
<evidence type="ECO:0000313" key="2">
    <source>
        <dbReference type="EMBL" id="KAF2258327.1"/>
    </source>
</evidence>
<dbReference type="AlphaFoldDB" id="A0A9P4MXJ7"/>
<dbReference type="EMBL" id="ML986768">
    <property type="protein sequence ID" value="KAF2258327.1"/>
    <property type="molecule type" value="Genomic_DNA"/>
</dbReference>
<dbReference type="Pfam" id="PF19527">
    <property type="entry name" value="DUF6055"/>
    <property type="match status" value="1"/>
</dbReference>
<keyword evidence="1" id="KW-0732">Signal</keyword>
<feature type="signal peptide" evidence="1">
    <location>
        <begin position="1"/>
        <end position="21"/>
    </location>
</feature>
<keyword evidence="3" id="KW-1185">Reference proteome</keyword>
<sequence length="428" mass="46088">MAPLLSFIIPFLIYHVPLGYALPAPLAAAPPAQFTANPSVGGGGSQYKDSAHFRVYGVDSATADKTLGMLEAAHLCFVEQQGWRTPGLSWKTTTDGPYYKTNVYRVEASAMPGAAAQTWTDGDKGLSFLKIVNQYMTTPGVVVHEFGHSMHYSEKNWIDQTRTGAWWEPIANFIADLYIATPLCTTAKVTFNQATTGDTLIELKKVIGDSFQVLVDGTSGSGNYYQSWPFLSYITNNPDNYSGLGSQALLDMIRKYKIGSNETPLHSLERLLGGGVTIQNVVGRYWARMAFVDIGHVKARDMFERQRSGLNYANLDSNGNGRYTVKSARAPRYMGANIIPLRVTGTSIGVGITAGGQYTATLAIKASNGSVRYVDAVNGSVSANLGSGEEAMLVVANTPALVLYDPFSIPASVNQGLNYSIQLTGATA</sequence>
<gene>
    <name evidence="2" type="ORF">CC78DRAFT_595522</name>
</gene>
<reference evidence="3" key="1">
    <citation type="journal article" date="2020" name="Stud. Mycol.">
        <title>101 Dothideomycetes genomes: A test case for predicting lifestyles and emergence of pathogens.</title>
        <authorList>
            <person name="Haridas S."/>
            <person name="Albert R."/>
            <person name="Binder M."/>
            <person name="Bloem J."/>
            <person name="LaButti K."/>
            <person name="Salamov A."/>
            <person name="Andreopoulos B."/>
            <person name="Baker S."/>
            <person name="Barry K."/>
            <person name="Bills G."/>
            <person name="Bluhm B."/>
            <person name="Cannon C."/>
            <person name="Castanera R."/>
            <person name="Culley D."/>
            <person name="Daum C."/>
            <person name="Ezra D."/>
            <person name="Gonzalez J."/>
            <person name="Henrissat B."/>
            <person name="Kuo A."/>
            <person name="Liang C."/>
            <person name="Lipzen A."/>
            <person name="Lutzoni F."/>
            <person name="Magnuson J."/>
            <person name="Mondo S."/>
            <person name="Nolan M."/>
            <person name="Ohm R."/>
            <person name="Pangilinan J."/>
            <person name="Park H.-J."/>
            <person name="Ramirez L."/>
            <person name="Alfaro M."/>
            <person name="Sun H."/>
            <person name="Tritt A."/>
            <person name="Yoshinaga Y."/>
            <person name="Zwiers L.-H."/>
            <person name="Turgeon B."/>
            <person name="Goodwin S."/>
            <person name="Spatafora J."/>
            <person name="Crous P."/>
            <person name="Grigoriev I."/>
        </authorList>
    </citation>
    <scope>NUCLEOTIDE SEQUENCE [LARGE SCALE GENOMIC DNA]</scope>
    <source>
        <strain evidence="3">CBS 304.66</strain>
    </source>
</reference>
<evidence type="ECO:0000256" key="1">
    <source>
        <dbReference type="SAM" id="SignalP"/>
    </source>
</evidence>
<organism evidence="2 3">
    <name type="scientific">Lojkania enalia</name>
    <dbReference type="NCBI Taxonomy" id="147567"/>
    <lineage>
        <taxon>Eukaryota</taxon>
        <taxon>Fungi</taxon>
        <taxon>Dikarya</taxon>
        <taxon>Ascomycota</taxon>
        <taxon>Pezizomycotina</taxon>
        <taxon>Dothideomycetes</taxon>
        <taxon>Pleosporomycetidae</taxon>
        <taxon>Pleosporales</taxon>
        <taxon>Pleosporales incertae sedis</taxon>
        <taxon>Lojkania</taxon>
    </lineage>
</organism>
<evidence type="ECO:0000313" key="3">
    <source>
        <dbReference type="Proteomes" id="UP000800093"/>
    </source>
</evidence>
<dbReference type="InterPro" id="IPR045690">
    <property type="entry name" value="DUF6055"/>
</dbReference>
<proteinExistence type="predicted"/>
<dbReference type="Proteomes" id="UP000800093">
    <property type="component" value="Unassembled WGS sequence"/>
</dbReference>
<accession>A0A9P4MXJ7</accession>
<protein>
    <recommendedName>
        <fullName evidence="4">Dockerin type 1</fullName>
    </recommendedName>
</protein>